<feature type="transmembrane region" description="Helical" evidence="1">
    <location>
        <begin position="113"/>
        <end position="134"/>
    </location>
</feature>
<feature type="transmembrane region" description="Helical" evidence="1">
    <location>
        <begin position="45"/>
        <end position="70"/>
    </location>
</feature>
<dbReference type="EMBL" id="CP114052">
    <property type="protein sequence ID" value="WAW15408.1"/>
    <property type="molecule type" value="Genomic_DNA"/>
</dbReference>
<keyword evidence="1" id="KW-0812">Transmembrane</keyword>
<dbReference type="Proteomes" id="UP001164187">
    <property type="component" value="Chromosome"/>
</dbReference>
<evidence type="ECO:0000256" key="1">
    <source>
        <dbReference type="SAM" id="Phobius"/>
    </source>
</evidence>
<protein>
    <recommendedName>
        <fullName evidence="4">Cytochrome b561 domain-containing protein</fullName>
    </recommendedName>
</protein>
<organism evidence="2 3">
    <name type="scientific">Peptostreptococcus equinus</name>
    <dbReference type="NCBI Taxonomy" id="3003601"/>
    <lineage>
        <taxon>Bacteria</taxon>
        <taxon>Bacillati</taxon>
        <taxon>Bacillota</taxon>
        <taxon>Clostridia</taxon>
        <taxon>Peptostreptococcales</taxon>
        <taxon>Peptostreptococcaceae</taxon>
        <taxon>Peptostreptococcus</taxon>
    </lineage>
</organism>
<sequence length="136" mass="15451">METIAKFFGFLALGSFGATVMNFITKYIKKNFYQYIKKYKIVDKYFPILVTIFVKYHKIWGLMAVGGLLLHFSIMWTINGISITGIIAGCILGLQVLLGIYGSKQKKKRSGAWFILHRIISLLLIVTILGHLLFKA</sequence>
<name>A0ABY7JTL3_9FIRM</name>
<evidence type="ECO:0008006" key="4">
    <source>
        <dbReference type="Google" id="ProtNLM"/>
    </source>
</evidence>
<evidence type="ECO:0000313" key="2">
    <source>
        <dbReference type="EMBL" id="WAW15408.1"/>
    </source>
</evidence>
<reference evidence="2" key="1">
    <citation type="submission" date="2022-12" db="EMBL/GenBank/DDBJ databases">
        <title>Peptostreptococcus.</title>
        <authorList>
            <person name="Lee S.H."/>
        </authorList>
    </citation>
    <scope>NUCLEOTIDE SEQUENCE</scope>
    <source>
        <strain evidence="2">CBA3647</strain>
    </source>
</reference>
<keyword evidence="1" id="KW-1133">Transmembrane helix</keyword>
<gene>
    <name evidence="2" type="ORF">O0R46_02890</name>
</gene>
<feature type="transmembrane region" description="Helical" evidence="1">
    <location>
        <begin position="6"/>
        <end position="24"/>
    </location>
</feature>
<dbReference type="RefSeq" id="WP_269312081.1">
    <property type="nucleotide sequence ID" value="NZ_CP114052.1"/>
</dbReference>
<proteinExistence type="predicted"/>
<evidence type="ECO:0000313" key="3">
    <source>
        <dbReference type="Proteomes" id="UP001164187"/>
    </source>
</evidence>
<feature type="transmembrane region" description="Helical" evidence="1">
    <location>
        <begin position="76"/>
        <end position="101"/>
    </location>
</feature>
<keyword evidence="1" id="KW-0472">Membrane</keyword>
<accession>A0ABY7JTL3</accession>
<keyword evidence="3" id="KW-1185">Reference proteome</keyword>